<dbReference type="PROSITE" id="PS51819">
    <property type="entry name" value="VOC"/>
    <property type="match status" value="1"/>
</dbReference>
<dbReference type="InterPro" id="IPR029068">
    <property type="entry name" value="Glyas_Bleomycin-R_OHBP_Dase"/>
</dbReference>
<dbReference type="AlphaFoldDB" id="A0A7D4PWR8"/>
<dbReference type="EMBL" id="CP054139">
    <property type="protein sequence ID" value="QKJ31943.1"/>
    <property type="molecule type" value="Genomic_DNA"/>
</dbReference>
<organism evidence="2 3">
    <name type="scientific">Mucilaginibacter mali</name>
    <dbReference type="NCBI Taxonomy" id="2740462"/>
    <lineage>
        <taxon>Bacteria</taxon>
        <taxon>Pseudomonadati</taxon>
        <taxon>Bacteroidota</taxon>
        <taxon>Sphingobacteriia</taxon>
        <taxon>Sphingobacteriales</taxon>
        <taxon>Sphingobacteriaceae</taxon>
        <taxon>Mucilaginibacter</taxon>
    </lineage>
</organism>
<accession>A0A7D4PWR8</accession>
<dbReference type="KEGG" id="mmab:HQ865_19960"/>
<proteinExistence type="predicted"/>
<dbReference type="Pfam" id="PF00903">
    <property type="entry name" value="Glyoxalase"/>
    <property type="match status" value="1"/>
</dbReference>
<dbReference type="Gene3D" id="3.10.180.10">
    <property type="entry name" value="2,3-Dihydroxybiphenyl 1,2-Dioxygenase, domain 1"/>
    <property type="match status" value="1"/>
</dbReference>
<feature type="domain" description="VOC" evidence="1">
    <location>
        <begin position="2"/>
        <end position="120"/>
    </location>
</feature>
<keyword evidence="3" id="KW-1185">Reference proteome</keyword>
<dbReference type="InterPro" id="IPR004360">
    <property type="entry name" value="Glyas_Fos-R_dOase_dom"/>
</dbReference>
<dbReference type="RefSeq" id="WP_173416597.1">
    <property type="nucleotide sequence ID" value="NZ_CP054139.1"/>
</dbReference>
<evidence type="ECO:0000313" key="2">
    <source>
        <dbReference type="EMBL" id="QKJ31943.1"/>
    </source>
</evidence>
<evidence type="ECO:0000259" key="1">
    <source>
        <dbReference type="PROSITE" id="PS51819"/>
    </source>
</evidence>
<dbReference type="InterPro" id="IPR037523">
    <property type="entry name" value="VOC_core"/>
</dbReference>
<name>A0A7D4PWR8_9SPHI</name>
<sequence length="123" mass="14000">MSVKYCVPVIPSANLQRSLRFWVDGLGLSIDREMRQDGKLIGCMVHNTGVYFWLNQRDGGPIPDGHEGIRLYWTPEDLVATREHLKQLGFEVSEITDRDYGQTEFFLTDDDGYSHCFGVATKA</sequence>
<gene>
    <name evidence="2" type="ORF">HQ865_19960</name>
</gene>
<dbReference type="Proteomes" id="UP000505355">
    <property type="component" value="Chromosome"/>
</dbReference>
<protein>
    <submittedName>
        <fullName evidence="2">VOC family protein</fullName>
    </submittedName>
</protein>
<dbReference type="SUPFAM" id="SSF54593">
    <property type="entry name" value="Glyoxalase/Bleomycin resistance protein/Dihydroxybiphenyl dioxygenase"/>
    <property type="match status" value="1"/>
</dbReference>
<evidence type="ECO:0000313" key="3">
    <source>
        <dbReference type="Proteomes" id="UP000505355"/>
    </source>
</evidence>
<reference evidence="2 3" key="1">
    <citation type="submission" date="2020-05" db="EMBL/GenBank/DDBJ databases">
        <title>Mucilaginibacter mali sp. nov.</title>
        <authorList>
            <person name="Kim H.S."/>
            <person name="Lee K.C."/>
            <person name="Suh M.K."/>
            <person name="Kim J.-S."/>
            <person name="Han K.-I."/>
            <person name="Eom M.K."/>
            <person name="Shin Y.K."/>
            <person name="Lee J.-S."/>
        </authorList>
    </citation>
    <scope>NUCLEOTIDE SEQUENCE [LARGE SCALE GENOMIC DNA]</scope>
    <source>
        <strain evidence="2 3">G2-14</strain>
    </source>
</reference>